<dbReference type="InterPro" id="IPR003598">
    <property type="entry name" value="Ig_sub2"/>
</dbReference>
<keyword evidence="5" id="KW-0812">Transmembrane</keyword>
<organism evidence="9 10">
    <name type="scientific">Saccoglossus kowalevskii</name>
    <name type="common">Acorn worm</name>
    <dbReference type="NCBI Taxonomy" id="10224"/>
    <lineage>
        <taxon>Eukaryota</taxon>
        <taxon>Metazoa</taxon>
        <taxon>Hemichordata</taxon>
        <taxon>Enteropneusta</taxon>
        <taxon>Harrimaniidae</taxon>
        <taxon>Saccoglossus</taxon>
    </lineage>
</organism>
<dbReference type="PANTHER" id="PTHR12231:SF253">
    <property type="entry name" value="DPR-INTERACTING PROTEIN ETA, ISOFORM B-RELATED"/>
    <property type="match status" value="1"/>
</dbReference>
<dbReference type="SUPFAM" id="SSF49265">
    <property type="entry name" value="Fibronectin type III"/>
    <property type="match status" value="1"/>
</dbReference>
<reference evidence="10" key="1">
    <citation type="submission" date="2025-08" db="UniProtKB">
        <authorList>
            <consortium name="RefSeq"/>
        </authorList>
    </citation>
    <scope>IDENTIFICATION</scope>
    <source>
        <tissue evidence="10">Testes</tissue>
    </source>
</reference>
<dbReference type="GeneID" id="102810306"/>
<evidence type="ECO:0000313" key="10">
    <source>
        <dbReference type="RefSeq" id="XP_006816224.1"/>
    </source>
</evidence>
<dbReference type="InterPro" id="IPR001304">
    <property type="entry name" value="C-type_lectin-like"/>
</dbReference>
<dbReference type="SUPFAM" id="SSF48726">
    <property type="entry name" value="Immunoglobulin"/>
    <property type="match status" value="4"/>
</dbReference>
<dbReference type="InterPro" id="IPR036116">
    <property type="entry name" value="FN3_sf"/>
</dbReference>
<dbReference type="Pfam" id="PF00059">
    <property type="entry name" value="Lectin_C"/>
    <property type="match status" value="1"/>
</dbReference>
<evidence type="ECO:0000259" key="8">
    <source>
        <dbReference type="PROSITE" id="PS50853"/>
    </source>
</evidence>
<keyword evidence="1" id="KW-0732">Signal</keyword>
<protein>
    <submittedName>
        <fullName evidence="10">Hemicentin-1-like</fullName>
    </submittedName>
</protein>
<dbReference type="SMART" id="SM00408">
    <property type="entry name" value="IGc2"/>
    <property type="match status" value="4"/>
</dbReference>
<feature type="transmembrane region" description="Helical" evidence="5">
    <location>
        <begin position="536"/>
        <end position="562"/>
    </location>
</feature>
<dbReference type="SUPFAM" id="SSF56436">
    <property type="entry name" value="C-type lectin-like"/>
    <property type="match status" value="1"/>
</dbReference>
<evidence type="ECO:0000256" key="1">
    <source>
        <dbReference type="ARBA" id="ARBA00022729"/>
    </source>
</evidence>
<evidence type="ECO:0000313" key="9">
    <source>
        <dbReference type="Proteomes" id="UP000694865"/>
    </source>
</evidence>
<dbReference type="RefSeq" id="XP_006816224.1">
    <property type="nucleotide sequence ID" value="XM_006816161.1"/>
</dbReference>
<evidence type="ECO:0000256" key="2">
    <source>
        <dbReference type="ARBA" id="ARBA00022737"/>
    </source>
</evidence>
<keyword evidence="4" id="KW-0393">Immunoglobulin domain</keyword>
<dbReference type="InterPro" id="IPR016187">
    <property type="entry name" value="CTDL_fold"/>
</dbReference>
<keyword evidence="9" id="KW-1185">Reference proteome</keyword>
<gene>
    <name evidence="10" type="primary">LOC102810306</name>
</gene>
<dbReference type="InterPro" id="IPR016186">
    <property type="entry name" value="C-type_lectin-like/link_sf"/>
</dbReference>
<sequence>MCAQSWIKSRIQDTTWIGFNDLYKEGLFLWSDGTEVDYSNWDKGEPNNGKLFGSAEHVVEMLTNGEWNDVADTEKYYICKRIDDPATIYHFPTDTSALRYEEVTFTCMATGTPKAVTYRWYKDDIRLRSDGNKYYIDDGLLRIKYIALSDDDDYLCVADNGVGEDDDAVAHLDVQYPPVAETDGIVAVREGLTTNILCKVTDGNPLPCSDSARWKRPEDTVFNTDNPLQIHNIQRNQAGIYLCEVTNTYYNGDQGQGSSESNVIVEYPPDVYVPDVYSVIVGNDVIVNCMVDAVPNADIKWISFNDRESEGKTLTLQNVQKSHDGIYTCHATNTFTSEPIGPGTGENTTHIDVQYGPEVSVKDRFTVAEGAAVSIECIVDANPAADVVWTKGDIIIQEGNQLNIPGISRHQSGEYVCVGRNTLLDGEEYTDEATTWIDIMWEPEPATDLTVTDTTETTVSISWTAGFDGGASQQFCLVYSELPTSQTQRTRWTAHTEQTITALFIATEYAIEVVSENWIGNATSGSITETTLGNPLSILVVVLLVFIVILVGVILFEALFIFKQRKSTESAKDDTELTKRINRPIEQDGTPIDSSNIYTIDSSNLYMDLVFNNSLASDQDYTDLRPALHRNEEDTGRTENIYVNLEML</sequence>
<dbReference type="SMART" id="SM00060">
    <property type="entry name" value="FN3"/>
    <property type="match status" value="1"/>
</dbReference>
<keyword evidence="5" id="KW-0472">Membrane</keyword>
<evidence type="ECO:0000256" key="3">
    <source>
        <dbReference type="ARBA" id="ARBA00023157"/>
    </source>
</evidence>
<evidence type="ECO:0000259" key="6">
    <source>
        <dbReference type="PROSITE" id="PS50041"/>
    </source>
</evidence>
<proteinExistence type="predicted"/>
<dbReference type="PROSITE" id="PS50835">
    <property type="entry name" value="IG_LIKE"/>
    <property type="match status" value="4"/>
</dbReference>
<dbReference type="InterPro" id="IPR036179">
    <property type="entry name" value="Ig-like_dom_sf"/>
</dbReference>
<dbReference type="SMART" id="SM00409">
    <property type="entry name" value="IG"/>
    <property type="match status" value="4"/>
</dbReference>
<dbReference type="InterPro" id="IPR007110">
    <property type="entry name" value="Ig-like_dom"/>
</dbReference>
<dbReference type="Pfam" id="PF13927">
    <property type="entry name" value="Ig_3"/>
    <property type="match status" value="3"/>
</dbReference>
<evidence type="ECO:0000259" key="7">
    <source>
        <dbReference type="PROSITE" id="PS50835"/>
    </source>
</evidence>
<dbReference type="Gene3D" id="3.10.100.10">
    <property type="entry name" value="Mannose-Binding Protein A, subunit A"/>
    <property type="match status" value="1"/>
</dbReference>
<feature type="domain" description="Ig-like" evidence="7">
    <location>
        <begin position="268"/>
        <end position="341"/>
    </location>
</feature>
<dbReference type="InterPro" id="IPR051170">
    <property type="entry name" value="Neural/epithelial_adhesion"/>
</dbReference>
<feature type="domain" description="C-type lectin" evidence="6">
    <location>
        <begin position="4"/>
        <end position="69"/>
    </location>
</feature>
<dbReference type="PROSITE" id="PS50853">
    <property type="entry name" value="FN3"/>
    <property type="match status" value="1"/>
</dbReference>
<dbReference type="InterPro" id="IPR003599">
    <property type="entry name" value="Ig_sub"/>
</dbReference>
<evidence type="ECO:0000256" key="5">
    <source>
        <dbReference type="SAM" id="Phobius"/>
    </source>
</evidence>
<dbReference type="PANTHER" id="PTHR12231">
    <property type="entry name" value="CTX-RELATED TYPE I TRANSMEMBRANE PROTEIN"/>
    <property type="match status" value="1"/>
</dbReference>
<dbReference type="InterPro" id="IPR003961">
    <property type="entry name" value="FN3_dom"/>
</dbReference>
<keyword evidence="5" id="KW-1133">Transmembrane helix</keyword>
<keyword evidence="2" id="KW-0677">Repeat</keyword>
<dbReference type="Gene3D" id="2.60.40.10">
    <property type="entry name" value="Immunoglobulins"/>
    <property type="match status" value="5"/>
</dbReference>
<accession>A0ABM0M883</accession>
<feature type="domain" description="Ig-like" evidence="7">
    <location>
        <begin position="177"/>
        <end position="264"/>
    </location>
</feature>
<dbReference type="PROSITE" id="PS50041">
    <property type="entry name" value="C_TYPE_LECTIN_2"/>
    <property type="match status" value="1"/>
</dbReference>
<feature type="domain" description="Ig-like" evidence="7">
    <location>
        <begin position="357"/>
        <end position="434"/>
    </location>
</feature>
<dbReference type="Proteomes" id="UP000694865">
    <property type="component" value="Unplaced"/>
</dbReference>
<dbReference type="InterPro" id="IPR013783">
    <property type="entry name" value="Ig-like_fold"/>
</dbReference>
<feature type="domain" description="Ig-like" evidence="7">
    <location>
        <begin position="85"/>
        <end position="170"/>
    </location>
</feature>
<evidence type="ECO:0000256" key="4">
    <source>
        <dbReference type="ARBA" id="ARBA00023319"/>
    </source>
</evidence>
<name>A0ABM0M883_SACKO</name>
<keyword evidence="3" id="KW-1015">Disulfide bond</keyword>
<feature type="domain" description="Fibronectin type-III" evidence="8">
    <location>
        <begin position="445"/>
        <end position="535"/>
    </location>
</feature>